<feature type="transmembrane region" description="Helical" evidence="1">
    <location>
        <begin position="142"/>
        <end position="160"/>
    </location>
</feature>
<name>A0A194RKX7_PAPMA</name>
<organism evidence="2 3">
    <name type="scientific">Papilio machaon</name>
    <name type="common">Old World swallowtail butterfly</name>
    <dbReference type="NCBI Taxonomy" id="76193"/>
    <lineage>
        <taxon>Eukaryota</taxon>
        <taxon>Metazoa</taxon>
        <taxon>Ecdysozoa</taxon>
        <taxon>Arthropoda</taxon>
        <taxon>Hexapoda</taxon>
        <taxon>Insecta</taxon>
        <taxon>Pterygota</taxon>
        <taxon>Neoptera</taxon>
        <taxon>Endopterygota</taxon>
        <taxon>Lepidoptera</taxon>
        <taxon>Glossata</taxon>
        <taxon>Ditrysia</taxon>
        <taxon>Papilionoidea</taxon>
        <taxon>Papilionidae</taxon>
        <taxon>Papilioninae</taxon>
        <taxon>Papilio</taxon>
    </lineage>
</organism>
<protein>
    <submittedName>
        <fullName evidence="2">Uncharacterized protein</fullName>
    </submittedName>
</protein>
<keyword evidence="3" id="KW-1185">Reference proteome</keyword>
<dbReference type="EMBL" id="KQ460045">
    <property type="protein sequence ID" value="KPJ18197.1"/>
    <property type="molecule type" value="Genomic_DNA"/>
</dbReference>
<dbReference type="InParanoid" id="A0A194RKX7"/>
<gene>
    <name evidence="2" type="ORF">RR48_12045</name>
</gene>
<sequence>MIHKWFHKFVRRTTKPIPEDQALLWKRRLSLAYGFAAWNAFGLLIYAIYQGKADWAHYYGLKTDEEQAIPPARAWANTLGIKNAKVYRISGFKKVDEYDIVDGQEIDINLEKIHKWFHKFVRRTTKPIPEDQALLWKRRLSLAYGFVAWNAFGLLIYAIYQGKADWAHYYGLKTDEEQSIPPARAWANTLGIKNAKVYRISGFKKVDEYDIVDGQEVRHKKPIVDSEELEK</sequence>
<reference evidence="2 3" key="1">
    <citation type="journal article" date="2015" name="Nat. Commun.">
        <title>Outbred genome sequencing and CRISPR/Cas9 gene editing in butterflies.</title>
        <authorList>
            <person name="Li X."/>
            <person name="Fan D."/>
            <person name="Zhang W."/>
            <person name="Liu G."/>
            <person name="Zhang L."/>
            <person name="Zhao L."/>
            <person name="Fang X."/>
            <person name="Chen L."/>
            <person name="Dong Y."/>
            <person name="Chen Y."/>
            <person name="Ding Y."/>
            <person name="Zhao R."/>
            <person name="Feng M."/>
            <person name="Zhu Y."/>
            <person name="Feng Y."/>
            <person name="Jiang X."/>
            <person name="Zhu D."/>
            <person name="Xiang H."/>
            <person name="Feng X."/>
            <person name="Li S."/>
            <person name="Wang J."/>
            <person name="Zhang G."/>
            <person name="Kronforst M.R."/>
            <person name="Wang W."/>
        </authorList>
    </citation>
    <scope>NUCLEOTIDE SEQUENCE [LARGE SCALE GENOMIC DNA]</scope>
    <source>
        <strain evidence="2">Ya'a_city_454_Pm</strain>
        <tissue evidence="2">Whole body</tissue>
    </source>
</reference>
<evidence type="ECO:0000313" key="2">
    <source>
        <dbReference type="EMBL" id="KPJ18197.1"/>
    </source>
</evidence>
<dbReference type="AlphaFoldDB" id="A0A194RKX7"/>
<evidence type="ECO:0000256" key="1">
    <source>
        <dbReference type="SAM" id="Phobius"/>
    </source>
</evidence>
<proteinExistence type="predicted"/>
<keyword evidence="1" id="KW-0472">Membrane</keyword>
<accession>A0A194RKX7</accession>
<keyword evidence="1" id="KW-1133">Transmembrane helix</keyword>
<feature type="transmembrane region" description="Helical" evidence="1">
    <location>
        <begin position="31"/>
        <end position="49"/>
    </location>
</feature>
<evidence type="ECO:0000313" key="3">
    <source>
        <dbReference type="Proteomes" id="UP000053240"/>
    </source>
</evidence>
<keyword evidence="1" id="KW-0812">Transmembrane</keyword>
<dbReference type="Proteomes" id="UP000053240">
    <property type="component" value="Unassembled WGS sequence"/>
</dbReference>
<dbReference type="STRING" id="76193.A0A194RKX7"/>